<name>A0AAE6G5S1_MYXXA</name>
<accession>A0AAE6G5S1</accession>
<reference evidence="2 3" key="1">
    <citation type="journal article" date="2019" name="Science">
        <title>Social genes are selection hotspots in kin groups of a soil microbe.</title>
        <authorList>
            <person name="Wielgoss S."/>
            <person name="Wolfensberger R."/>
            <person name="Sun L."/>
            <person name="Fiegna F."/>
            <person name="Velicer G.J."/>
        </authorList>
    </citation>
    <scope>NUCLEOTIDE SEQUENCE [LARGE SCALE GENOMIC DNA]</scope>
    <source>
        <strain evidence="2 3">MC3.5.9c15</strain>
    </source>
</reference>
<feature type="region of interest" description="Disordered" evidence="1">
    <location>
        <begin position="1"/>
        <end position="28"/>
    </location>
</feature>
<proteinExistence type="predicted"/>
<sequence>MGVGWSRGKGGPDRTQAGSRVGPLPWRADTASPPCLLMARQAGCLPDEPGGQGDRSAEGA</sequence>
<dbReference type="Proteomes" id="UP000320179">
    <property type="component" value="Chromosome"/>
</dbReference>
<evidence type="ECO:0000313" key="2">
    <source>
        <dbReference type="EMBL" id="QDE71479.1"/>
    </source>
</evidence>
<evidence type="ECO:0000256" key="1">
    <source>
        <dbReference type="SAM" id="MobiDB-lite"/>
    </source>
</evidence>
<dbReference type="EMBL" id="CP017174">
    <property type="protein sequence ID" value="QDE71479.1"/>
    <property type="molecule type" value="Genomic_DNA"/>
</dbReference>
<organism evidence="2 3">
    <name type="scientific">Myxococcus xanthus</name>
    <dbReference type="NCBI Taxonomy" id="34"/>
    <lineage>
        <taxon>Bacteria</taxon>
        <taxon>Pseudomonadati</taxon>
        <taxon>Myxococcota</taxon>
        <taxon>Myxococcia</taxon>
        <taxon>Myxococcales</taxon>
        <taxon>Cystobacterineae</taxon>
        <taxon>Myxococcaceae</taxon>
        <taxon>Myxococcus</taxon>
    </lineage>
</organism>
<gene>
    <name evidence="2" type="ORF">BHS09_33330</name>
</gene>
<evidence type="ECO:0000313" key="3">
    <source>
        <dbReference type="Proteomes" id="UP000320179"/>
    </source>
</evidence>
<protein>
    <submittedName>
        <fullName evidence="2">Uncharacterized protein</fullName>
    </submittedName>
</protein>
<dbReference type="AlphaFoldDB" id="A0AAE6G5S1"/>